<dbReference type="InterPro" id="IPR019632">
    <property type="entry name" value="DUF2497"/>
</dbReference>
<gene>
    <name evidence="2" type="ORF">RRH01S_28_00020</name>
</gene>
<dbReference type="AlphaFoldDB" id="A0AA87U7P4"/>
<dbReference type="Proteomes" id="UP000026941">
    <property type="component" value="Unassembled WGS sequence"/>
</dbReference>
<comment type="caution">
    <text evidence="2">The sequence shown here is derived from an EMBL/GenBank/DDBJ whole genome shotgun (WGS) entry which is preliminary data.</text>
</comment>
<evidence type="ECO:0008006" key="4">
    <source>
        <dbReference type="Google" id="ProtNLM"/>
    </source>
</evidence>
<evidence type="ECO:0000256" key="1">
    <source>
        <dbReference type="SAM" id="MobiDB-lite"/>
    </source>
</evidence>
<organism evidence="2 3">
    <name type="scientific">Rhizobium rhizogenes NBRC 13257</name>
    <dbReference type="NCBI Taxonomy" id="1220581"/>
    <lineage>
        <taxon>Bacteria</taxon>
        <taxon>Pseudomonadati</taxon>
        <taxon>Pseudomonadota</taxon>
        <taxon>Alphaproteobacteria</taxon>
        <taxon>Hyphomicrobiales</taxon>
        <taxon>Rhizobiaceae</taxon>
        <taxon>Rhizobium/Agrobacterium group</taxon>
        <taxon>Rhizobium</taxon>
    </lineage>
</organism>
<evidence type="ECO:0000313" key="3">
    <source>
        <dbReference type="Proteomes" id="UP000026941"/>
    </source>
</evidence>
<dbReference type="Pfam" id="PF10691">
    <property type="entry name" value="DUF2497"/>
    <property type="match status" value="1"/>
</dbReference>
<accession>A0AA87U7P4</accession>
<feature type="compositionally biased region" description="Basic and acidic residues" evidence="1">
    <location>
        <begin position="191"/>
        <end position="200"/>
    </location>
</feature>
<dbReference type="EMBL" id="BAYX01000028">
    <property type="protein sequence ID" value="GAJ96927.1"/>
    <property type="molecule type" value="Genomic_DNA"/>
</dbReference>
<feature type="compositionally biased region" description="Low complexity" evidence="1">
    <location>
        <begin position="201"/>
        <end position="210"/>
    </location>
</feature>
<protein>
    <recommendedName>
        <fullName evidence="4">DUF2497 domain-containing protein</fullName>
    </recommendedName>
</protein>
<evidence type="ECO:0000313" key="2">
    <source>
        <dbReference type="EMBL" id="GAJ96927.1"/>
    </source>
</evidence>
<reference evidence="2 3" key="1">
    <citation type="submission" date="2014-05" db="EMBL/GenBank/DDBJ databases">
        <title>Whole genome shotgun sequence of Rhizobium rhizogenes NBRC 13257.</title>
        <authorList>
            <person name="Katano-Makiyama Y."/>
            <person name="Hosoyama A."/>
            <person name="Hashimoto M."/>
            <person name="Hosoyama Y."/>
            <person name="Noguchi M."/>
            <person name="Tsuchikane K."/>
            <person name="Kimura A."/>
            <person name="Ohji S."/>
            <person name="Ichikawa N."/>
            <person name="Yamazoe A."/>
            <person name="Fujita N."/>
        </authorList>
    </citation>
    <scope>NUCLEOTIDE SEQUENCE [LARGE SCALE GENOMIC DNA]</scope>
    <source>
        <strain evidence="2 3">NBRC 13257</strain>
    </source>
</reference>
<proteinExistence type="predicted"/>
<feature type="region of interest" description="Disordered" evidence="1">
    <location>
        <begin position="186"/>
        <end position="218"/>
    </location>
</feature>
<sequence length="307" mass="32726">MNMAQPSVVREPSMEEILASIRRIIESNEPGAAHSISPSLPAVYTTADDERDDDIHLTVDEEFAAADLANASSVTAADSEPRFVAANSQMPMREPEAPARTLSLADVAARVRAASERNAAQLNPAREAPQLRELPPAMVARLAEARVEPLAGVPLRNTVTEAPASAATAPTAALLAEAALHAAKVEAQADAEPKQVEERPAAAAPAEAPVFNPPPQQPAVATADRFLPQVQAELSSSLMSEAAGAQVARSFGELAAAIDGSERRSLDQIAEEMLRPMLQDWLDDNLPTLVERLVREEIERVARGPRR</sequence>
<name>A0AA87U7P4_RHIRH</name>